<protein>
    <submittedName>
        <fullName evidence="3">Uncharacterized protein</fullName>
    </submittedName>
</protein>
<feature type="transmembrane region" description="Helical" evidence="2">
    <location>
        <begin position="354"/>
        <end position="374"/>
    </location>
</feature>
<reference evidence="4" key="1">
    <citation type="submission" date="2017-12" db="EMBL/GenBank/DDBJ databases">
        <authorList>
            <consortium name="DOE Joint Genome Institute"/>
            <person name="Mondo S.J."/>
            <person name="Kjaerbolling I."/>
            <person name="Vesth T.C."/>
            <person name="Frisvad J.C."/>
            <person name="Nybo J.L."/>
            <person name="Theobald S."/>
            <person name="Kuo A."/>
            <person name="Bowyer P."/>
            <person name="Matsuda Y."/>
            <person name="Lyhne E.K."/>
            <person name="Kogle M.E."/>
            <person name="Clum A."/>
            <person name="Lipzen A."/>
            <person name="Salamov A."/>
            <person name="Ngan C.Y."/>
            <person name="Daum C."/>
            <person name="Chiniquy J."/>
            <person name="Barry K."/>
            <person name="LaButti K."/>
            <person name="Haridas S."/>
            <person name="Simmons B.A."/>
            <person name="Magnuson J.K."/>
            <person name="Mortensen U.H."/>
            <person name="Larsen T.O."/>
            <person name="Grigoriev I.V."/>
            <person name="Baker S.E."/>
            <person name="Andersen M.R."/>
            <person name="Nordberg H.P."/>
            <person name="Cantor M.N."/>
            <person name="Hua S.X."/>
        </authorList>
    </citation>
    <scope>NUCLEOTIDE SEQUENCE [LARGE SCALE GENOMIC DNA]</scope>
    <source>
        <strain evidence="4">IBT 19404</strain>
    </source>
</reference>
<dbReference type="AlphaFoldDB" id="A0A2J5HEM4"/>
<evidence type="ECO:0000256" key="1">
    <source>
        <dbReference type="SAM" id="MobiDB-lite"/>
    </source>
</evidence>
<organism evidence="3 4">
    <name type="scientific">Aspergillus taichungensis</name>
    <dbReference type="NCBI Taxonomy" id="482145"/>
    <lineage>
        <taxon>Eukaryota</taxon>
        <taxon>Fungi</taxon>
        <taxon>Dikarya</taxon>
        <taxon>Ascomycota</taxon>
        <taxon>Pezizomycotina</taxon>
        <taxon>Eurotiomycetes</taxon>
        <taxon>Eurotiomycetidae</taxon>
        <taxon>Eurotiales</taxon>
        <taxon>Aspergillaceae</taxon>
        <taxon>Aspergillus</taxon>
        <taxon>Aspergillus subgen. Circumdati</taxon>
    </lineage>
</organism>
<evidence type="ECO:0000313" key="3">
    <source>
        <dbReference type="EMBL" id="PLN75288.1"/>
    </source>
</evidence>
<dbReference type="Proteomes" id="UP000235023">
    <property type="component" value="Unassembled WGS sequence"/>
</dbReference>
<keyword evidence="2" id="KW-1133">Transmembrane helix</keyword>
<feature type="compositionally biased region" description="Acidic residues" evidence="1">
    <location>
        <begin position="511"/>
        <end position="528"/>
    </location>
</feature>
<feature type="region of interest" description="Disordered" evidence="1">
    <location>
        <begin position="508"/>
        <end position="538"/>
    </location>
</feature>
<gene>
    <name evidence="3" type="ORF">BDW42DRAFT_189368</name>
</gene>
<keyword evidence="4" id="KW-1185">Reference proteome</keyword>
<keyword evidence="2" id="KW-0472">Membrane</keyword>
<name>A0A2J5HEM4_9EURO</name>
<proteinExistence type="predicted"/>
<evidence type="ECO:0000256" key="2">
    <source>
        <dbReference type="SAM" id="Phobius"/>
    </source>
</evidence>
<dbReference type="OrthoDB" id="3549294at2759"/>
<dbReference type="EMBL" id="KZ559656">
    <property type="protein sequence ID" value="PLN75288.1"/>
    <property type="molecule type" value="Genomic_DNA"/>
</dbReference>
<evidence type="ECO:0000313" key="4">
    <source>
        <dbReference type="Proteomes" id="UP000235023"/>
    </source>
</evidence>
<accession>A0A2J5HEM4</accession>
<keyword evidence="2" id="KW-0812">Transmembrane</keyword>
<sequence>MTLSCQASSSAVPDTLERNVLPGACLEPAAILKNAPAIPDGSLLGQEVRLKKIVVDNQLTALGFSNWAITGCRQCGLGGTLKNTECCPIILGIRKVTSFRAQTHKDCPRRKIITAIALAVAYIFSKRLVELQGQEDDVSLRPGHLYYTNKYATPCSGIFVGEVEDEACRWWQALLATGQGWKAEIAADSEGDKFTCLVRSVRNSPEQHSFSPPSSIRAMEFLRDFCVLHDAQSEIPIAMSIAFILPANNIYGLPVNLQWQIIDNPRFQSSKTNINKLQSFWDNIAHYLSICCHPRGMISNLCGAFWEPGIPCNMAHAWLYPPCKQLPDLPGISGSAHLYHEALLRVYVARRPNMGFLFLGACLTGIIPLVLHFVRSGLPVLDLDAAAWVGLPASPNFMLRSDSWRLLYITGEYPSPPLTPWGPFVRLHNKCGNHYLSYCLWGLHISNPPACSRAHTGDEQTRLPSEVLSIQNSASENATRLIFQWVTVNGDGFSPSERDVYNHEWVNAGDDFSESSTPDESEPEDDTCPESSSRQLTADWLVHL</sequence>